<dbReference type="Proteomes" id="UP000322981">
    <property type="component" value="Unassembled WGS sequence"/>
</dbReference>
<dbReference type="SUPFAM" id="SSF140736">
    <property type="entry name" value="Rv1873-like"/>
    <property type="match status" value="1"/>
</dbReference>
<comment type="caution">
    <text evidence="1">The sequence shown here is derived from an EMBL/GenBank/DDBJ whole genome shotgun (WGS) entry which is preliminary data.</text>
</comment>
<dbReference type="OrthoDB" id="9801870at2"/>
<evidence type="ECO:0000313" key="2">
    <source>
        <dbReference type="Proteomes" id="UP000322981"/>
    </source>
</evidence>
<dbReference type="AlphaFoldDB" id="A0A5M8FCZ3"/>
<accession>A0A5M8FCZ3</accession>
<name>A0A5M8FCZ3_9GAMM</name>
<keyword evidence="2" id="KW-1185">Reference proteome</keyword>
<sequence length="149" mass="16662">MTEANDPYDLTRFVLAQSHDYARALAEIRSGRKQSHWMWYIFPQLDGLGFSAMARRYAIRSLTEARAYLEHPVLGPRLVECAEAVLAIEGKSAQEIFGSPDDLKLRSCATLFGQVSPEGSVFHRLLEAYFGGKADVRTLALLGERRLTG</sequence>
<protein>
    <submittedName>
        <fullName evidence="1">DUF1810 domain-containing protein</fullName>
    </submittedName>
</protein>
<organism evidence="1 2">
    <name type="scientific">Thiohalocapsa marina</name>
    <dbReference type="NCBI Taxonomy" id="424902"/>
    <lineage>
        <taxon>Bacteria</taxon>
        <taxon>Pseudomonadati</taxon>
        <taxon>Pseudomonadota</taxon>
        <taxon>Gammaproteobacteria</taxon>
        <taxon>Chromatiales</taxon>
        <taxon>Chromatiaceae</taxon>
        <taxon>Thiohalocapsa</taxon>
    </lineage>
</organism>
<dbReference type="Gene3D" id="1.25.40.380">
    <property type="entry name" value="Protein of unknown function DUF1810"/>
    <property type="match status" value="1"/>
</dbReference>
<dbReference type="RefSeq" id="WP_150094676.1">
    <property type="nucleotide sequence ID" value="NZ_VWXX01000041.1"/>
</dbReference>
<proteinExistence type="predicted"/>
<gene>
    <name evidence="1" type="ORF">F2Q65_17400</name>
</gene>
<dbReference type="InterPro" id="IPR014937">
    <property type="entry name" value="DUF1810"/>
</dbReference>
<dbReference type="Pfam" id="PF08837">
    <property type="entry name" value="DUF1810"/>
    <property type="match status" value="1"/>
</dbReference>
<dbReference type="InterPro" id="IPR036287">
    <property type="entry name" value="Rv1873-like_sf"/>
</dbReference>
<dbReference type="PIRSF" id="PIRSF008546">
    <property type="entry name" value="UCP008546"/>
    <property type="match status" value="1"/>
</dbReference>
<evidence type="ECO:0000313" key="1">
    <source>
        <dbReference type="EMBL" id="KAA6182748.1"/>
    </source>
</evidence>
<reference evidence="1 2" key="1">
    <citation type="submission" date="2019-09" db="EMBL/GenBank/DDBJ databases">
        <title>Whole-genome sequence of the purple sulfur bacterium Thiohalocapsa marina DSM 19078.</title>
        <authorList>
            <person name="Kyndt J.A."/>
            <person name="Meyer T.E."/>
        </authorList>
    </citation>
    <scope>NUCLEOTIDE SEQUENCE [LARGE SCALE GENOMIC DNA]</scope>
    <source>
        <strain evidence="1 2">DSM 19078</strain>
    </source>
</reference>
<dbReference type="EMBL" id="VWXX01000041">
    <property type="protein sequence ID" value="KAA6182748.1"/>
    <property type="molecule type" value="Genomic_DNA"/>
</dbReference>